<dbReference type="AlphaFoldDB" id="A0A382JSS6"/>
<evidence type="ECO:0000313" key="1">
    <source>
        <dbReference type="EMBL" id="SVC14809.1"/>
    </source>
</evidence>
<reference evidence="1" key="1">
    <citation type="submission" date="2018-05" db="EMBL/GenBank/DDBJ databases">
        <authorList>
            <person name="Lanie J.A."/>
            <person name="Ng W.-L."/>
            <person name="Kazmierczak K.M."/>
            <person name="Andrzejewski T.M."/>
            <person name="Davidsen T.M."/>
            <person name="Wayne K.J."/>
            <person name="Tettelin H."/>
            <person name="Glass J.I."/>
            <person name="Rusch D."/>
            <person name="Podicherti R."/>
            <person name="Tsui H.-C.T."/>
            <person name="Winkler M.E."/>
        </authorList>
    </citation>
    <scope>NUCLEOTIDE SEQUENCE</scope>
</reference>
<name>A0A382JSS6_9ZZZZ</name>
<protein>
    <submittedName>
        <fullName evidence="1">Uncharacterized protein</fullName>
    </submittedName>
</protein>
<organism evidence="1">
    <name type="scientific">marine metagenome</name>
    <dbReference type="NCBI Taxonomy" id="408172"/>
    <lineage>
        <taxon>unclassified sequences</taxon>
        <taxon>metagenomes</taxon>
        <taxon>ecological metagenomes</taxon>
    </lineage>
</organism>
<feature type="non-terminal residue" evidence="1">
    <location>
        <position position="75"/>
    </location>
</feature>
<accession>A0A382JSS6</accession>
<dbReference type="EMBL" id="UINC01076035">
    <property type="protein sequence ID" value="SVC14809.1"/>
    <property type="molecule type" value="Genomic_DNA"/>
</dbReference>
<gene>
    <name evidence="1" type="ORF">METZ01_LOCUS267663</name>
</gene>
<proteinExistence type="predicted"/>
<sequence>MHSTPTFLIAQIPDTISLSGDTLNIEIQIVDSDSLLPSSDSVTEVVNILPQIPDLFTPSFQAGIWHWNREAMLSS</sequence>